<dbReference type="PANTHER" id="PTHR47332:SF4">
    <property type="entry name" value="SET DOMAIN-CONTAINING PROTEIN 5"/>
    <property type="match status" value="1"/>
</dbReference>
<gene>
    <name evidence="2" type="ORF">CC1G_11459</name>
</gene>
<dbReference type="VEuPathDB" id="FungiDB:CC1G_11459"/>
<dbReference type="EMBL" id="AACS02000006">
    <property type="protein sequence ID" value="EAU84021.1"/>
    <property type="molecule type" value="Genomic_DNA"/>
</dbReference>
<dbReference type="RefSeq" id="XP_001837814.1">
    <property type="nucleotide sequence ID" value="XM_001837762.1"/>
</dbReference>
<organism evidence="2 3">
    <name type="scientific">Coprinopsis cinerea (strain Okayama-7 / 130 / ATCC MYA-4618 / FGSC 9003)</name>
    <name type="common">Inky cap fungus</name>
    <name type="synonym">Hormographiella aspergillata</name>
    <dbReference type="NCBI Taxonomy" id="240176"/>
    <lineage>
        <taxon>Eukaryota</taxon>
        <taxon>Fungi</taxon>
        <taxon>Dikarya</taxon>
        <taxon>Basidiomycota</taxon>
        <taxon>Agaricomycotina</taxon>
        <taxon>Agaricomycetes</taxon>
        <taxon>Agaricomycetidae</taxon>
        <taxon>Agaricales</taxon>
        <taxon>Agaricineae</taxon>
        <taxon>Psathyrellaceae</taxon>
        <taxon>Coprinopsis</taxon>
    </lineage>
</organism>
<dbReference type="Pfam" id="PF00856">
    <property type="entry name" value="SET"/>
    <property type="match status" value="1"/>
</dbReference>
<dbReference type="InterPro" id="IPR001214">
    <property type="entry name" value="SET_dom"/>
</dbReference>
<name>A8P037_COPC7</name>
<dbReference type="eggNOG" id="KOG2084">
    <property type="taxonomic scope" value="Eukaryota"/>
</dbReference>
<evidence type="ECO:0000313" key="2">
    <source>
        <dbReference type="EMBL" id="EAU84021.1"/>
    </source>
</evidence>
<proteinExistence type="predicted"/>
<sequence length="540" mass="61284">MATATATVTSREDIKVDTELVVEHIKLLKKVFQDALNENPTICRNEHDYPPSAALERLLCEVLEHDIPSYVEPGCKPSGLLEATIQQIQKHFPERKVAAGQLANWVFLTVVHERLDLWSNVRLRRLMGTHYYRLKGDHPEHEHLLDDDIKRTLGRYNVLGGMDAPKRLIDYVVPYDWGRHVITVVPPLNTDLTGSDPDGHTIWLTTSERRAIYFSKGAVPMPLPKLGPKKFVVKPTDNGMGYGVFATQNLKRGETFHVERPFLVFPGKYMAFFGGGIPESAAKEITAREIMQAQLDHVERFLTVSFATCMTKEDRAEFRTLTNSYKDGSGPLGGIVRTNGIVLDFGEANNDFGGWYAAVGRVGSRFNHSCVPDVAVDFDPTTFAMQYTAVRDIEAGSQIFHCYTQPYETKAQRAQSLQEYGIYNCSCPTCLRHRPYSDRLRPALPKLINGWFDQANNVWVHDPNLKVDVLKPVLEIKRWMDEHGMDIEACGYHTILGVMMIAYLRLGMEKEAAECQAGIKLRYRGNRELMDWFWEAESLD</sequence>
<dbReference type="GeneID" id="6014376"/>
<reference evidence="2 3" key="1">
    <citation type="journal article" date="2010" name="Proc. Natl. Acad. Sci. U.S.A.">
        <title>Insights into evolution of multicellular fungi from the assembled chromosomes of the mushroom Coprinopsis cinerea (Coprinus cinereus).</title>
        <authorList>
            <person name="Stajich J.E."/>
            <person name="Wilke S.K."/>
            <person name="Ahren D."/>
            <person name="Au C.H."/>
            <person name="Birren B.W."/>
            <person name="Borodovsky M."/>
            <person name="Burns C."/>
            <person name="Canback B."/>
            <person name="Casselton L.A."/>
            <person name="Cheng C.K."/>
            <person name="Deng J."/>
            <person name="Dietrich F.S."/>
            <person name="Fargo D.C."/>
            <person name="Farman M.L."/>
            <person name="Gathman A.C."/>
            <person name="Goldberg J."/>
            <person name="Guigo R."/>
            <person name="Hoegger P.J."/>
            <person name="Hooker J.B."/>
            <person name="Huggins A."/>
            <person name="James T.Y."/>
            <person name="Kamada T."/>
            <person name="Kilaru S."/>
            <person name="Kodira C."/>
            <person name="Kues U."/>
            <person name="Kupfer D."/>
            <person name="Kwan H.S."/>
            <person name="Lomsadze A."/>
            <person name="Li W."/>
            <person name="Lilly W.W."/>
            <person name="Ma L.J."/>
            <person name="Mackey A.J."/>
            <person name="Manning G."/>
            <person name="Martin F."/>
            <person name="Muraguchi H."/>
            <person name="Natvig D.O."/>
            <person name="Palmerini H."/>
            <person name="Ramesh M.A."/>
            <person name="Rehmeyer C.J."/>
            <person name="Roe B.A."/>
            <person name="Shenoy N."/>
            <person name="Stanke M."/>
            <person name="Ter-Hovhannisyan V."/>
            <person name="Tunlid A."/>
            <person name="Velagapudi R."/>
            <person name="Vision T.J."/>
            <person name="Zeng Q."/>
            <person name="Zolan M.E."/>
            <person name="Pukkila P.J."/>
        </authorList>
    </citation>
    <scope>NUCLEOTIDE SEQUENCE [LARGE SCALE GENOMIC DNA]</scope>
    <source>
        <strain evidence="3">Okayama-7 / 130 / ATCC MYA-4618 / FGSC 9003</strain>
    </source>
</reference>
<dbReference type="Gene3D" id="2.170.270.10">
    <property type="entry name" value="SET domain"/>
    <property type="match status" value="1"/>
</dbReference>
<dbReference type="Proteomes" id="UP000001861">
    <property type="component" value="Unassembled WGS sequence"/>
</dbReference>
<evidence type="ECO:0000313" key="3">
    <source>
        <dbReference type="Proteomes" id="UP000001861"/>
    </source>
</evidence>
<feature type="domain" description="SET" evidence="1">
    <location>
        <begin position="229"/>
        <end position="404"/>
    </location>
</feature>
<dbReference type="OrthoDB" id="5945798at2759"/>
<dbReference type="SUPFAM" id="SSF82199">
    <property type="entry name" value="SET domain"/>
    <property type="match status" value="1"/>
</dbReference>
<evidence type="ECO:0000259" key="1">
    <source>
        <dbReference type="PROSITE" id="PS50280"/>
    </source>
</evidence>
<keyword evidence="3" id="KW-1185">Reference proteome</keyword>
<dbReference type="CDD" id="cd20071">
    <property type="entry name" value="SET_SMYD"/>
    <property type="match status" value="1"/>
</dbReference>
<dbReference type="InParanoid" id="A8P037"/>
<protein>
    <recommendedName>
        <fullName evidence="1">SET domain-containing protein</fullName>
    </recommendedName>
</protein>
<dbReference type="AlphaFoldDB" id="A8P037"/>
<accession>A8P037</accession>
<dbReference type="PROSITE" id="PS50280">
    <property type="entry name" value="SET"/>
    <property type="match status" value="1"/>
</dbReference>
<dbReference type="InterPro" id="IPR053185">
    <property type="entry name" value="SET_domain_protein"/>
</dbReference>
<dbReference type="SMART" id="SM00317">
    <property type="entry name" value="SET"/>
    <property type="match status" value="1"/>
</dbReference>
<dbReference type="KEGG" id="cci:CC1G_11459"/>
<dbReference type="PANTHER" id="PTHR47332">
    <property type="entry name" value="SET DOMAIN-CONTAINING PROTEIN 5"/>
    <property type="match status" value="1"/>
</dbReference>
<dbReference type="InterPro" id="IPR046341">
    <property type="entry name" value="SET_dom_sf"/>
</dbReference>
<comment type="caution">
    <text evidence="2">The sequence shown here is derived from an EMBL/GenBank/DDBJ whole genome shotgun (WGS) entry which is preliminary data.</text>
</comment>